<dbReference type="SUPFAM" id="SSF64288">
    <property type="entry name" value="Chorismate lyase-like"/>
    <property type="match status" value="1"/>
</dbReference>
<dbReference type="InterPro" id="IPR036390">
    <property type="entry name" value="WH_DNA-bd_sf"/>
</dbReference>
<dbReference type="InterPro" id="IPR011663">
    <property type="entry name" value="UTRA"/>
</dbReference>
<gene>
    <name evidence="6" type="ORF">A7K95_02140</name>
    <name evidence="5" type="ORF">GA842_03380</name>
</gene>
<dbReference type="AlphaFoldDB" id="A0AAP5WB80"/>
<dbReference type="Gene3D" id="1.10.10.10">
    <property type="entry name" value="Winged helix-like DNA-binding domain superfamily/Winged helix DNA-binding domain"/>
    <property type="match status" value="1"/>
</dbReference>
<dbReference type="PROSITE" id="PS50949">
    <property type="entry name" value="HTH_GNTR"/>
    <property type="match status" value="1"/>
</dbReference>
<dbReference type="InterPro" id="IPR000524">
    <property type="entry name" value="Tscrpt_reg_HTH_GntR"/>
</dbReference>
<dbReference type="Pfam" id="PF00392">
    <property type="entry name" value="GntR"/>
    <property type="match status" value="1"/>
</dbReference>
<evidence type="ECO:0000256" key="3">
    <source>
        <dbReference type="ARBA" id="ARBA00023163"/>
    </source>
</evidence>
<dbReference type="Pfam" id="PF07702">
    <property type="entry name" value="UTRA"/>
    <property type="match status" value="1"/>
</dbReference>
<dbReference type="InterPro" id="IPR050679">
    <property type="entry name" value="Bact_HTH_transcr_reg"/>
</dbReference>
<comment type="caution">
    <text evidence="5">The sequence shown here is derived from an EMBL/GenBank/DDBJ whole genome shotgun (WGS) entry which is preliminary data.</text>
</comment>
<dbReference type="Proteomes" id="UP001275867">
    <property type="component" value="Unassembled WGS sequence"/>
</dbReference>
<dbReference type="GO" id="GO:0045892">
    <property type="term" value="P:negative regulation of DNA-templated transcription"/>
    <property type="evidence" value="ECO:0007669"/>
    <property type="project" value="TreeGrafter"/>
</dbReference>
<dbReference type="CDD" id="cd07377">
    <property type="entry name" value="WHTH_GntR"/>
    <property type="match status" value="1"/>
</dbReference>
<dbReference type="Gene3D" id="3.40.1410.10">
    <property type="entry name" value="Chorismate lyase-like"/>
    <property type="match status" value="1"/>
</dbReference>
<keyword evidence="1" id="KW-0805">Transcription regulation</keyword>
<dbReference type="SMART" id="SM00866">
    <property type="entry name" value="UTRA"/>
    <property type="match status" value="1"/>
</dbReference>
<keyword evidence="2" id="KW-0238">DNA-binding</keyword>
<dbReference type="InterPro" id="IPR028978">
    <property type="entry name" value="Chorismate_lyase_/UTRA_dom_sf"/>
</dbReference>
<evidence type="ECO:0000256" key="2">
    <source>
        <dbReference type="ARBA" id="ARBA00023125"/>
    </source>
</evidence>
<reference evidence="5" key="2">
    <citation type="submission" date="2019-10" db="EMBL/GenBank/DDBJ databases">
        <title>Malate fermentation in French cider.</title>
        <authorList>
            <person name="Cousin F.J."/>
            <person name="Medina Fernandez S."/>
            <person name="Misery B."/>
            <person name="Laplace J.-M."/>
            <person name="Cretenet M."/>
        </authorList>
    </citation>
    <scope>NUCLEOTIDE SEQUENCE</scope>
    <source>
        <strain evidence="5">UCMA15901</strain>
    </source>
</reference>
<dbReference type="InterPro" id="IPR036388">
    <property type="entry name" value="WH-like_DNA-bd_sf"/>
</dbReference>
<evidence type="ECO:0000256" key="1">
    <source>
        <dbReference type="ARBA" id="ARBA00023015"/>
    </source>
</evidence>
<reference evidence="6 7" key="1">
    <citation type="submission" date="2016-05" db="EMBL/GenBank/DDBJ databases">
        <title>Draft genome sequence of Pediococcus parvulus 2.6, a probiotic beta-glucan producer strain.</title>
        <authorList>
            <person name="Mohedano M.L."/>
            <person name="Perez-Ramos A."/>
            <person name="Duenas M.T."/>
            <person name="Lamontanara A."/>
            <person name="Orru L."/>
            <person name="Spano G."/>
            <person name="Capozzi V."/>
            <person name="Lopez P."/>
        </authorList>
    </citation>
    <scope>NUCLEOTIDE SEQUENCE [LARGE SCALE GENOMIC DNA]</scope>
    <source>
        <strain evidence="6 7">2.6</strain>
    </source>
</reference>
<dbReference type="Proteomes" id="UP000077280">
    <property type="component" value="Unassembled WGS sequence"/>
</dbReference>
<keyword evidence="3" id="KW-0804">Transcription</keyword>
<evidence type="ECO:0000313" key="6">
    <source>
        <dbReference type="EMBL" id="OAD64971.1"/>
    </source>
</evidence>
<sequence>MQKKEPKYLTIIQALETELNSSKFKKNDPFYSESDLKKKYHVSSTTAVRVLNQLADKKYITRIQGKGTFVSKFNLSTSVRITDTHPYDTTQETVKILDAHLASKAPSNFGENYHEEVWSIERIRTVQSAFQYSKSWFNKNLLSSEAIENATHINSIYELIREYSKMDMYKQQFIQNYSISTAPTKKISKLLKVSSVDLLVHEERWVEKNNEILEYTDSYLLPKYFGLHIVS</sequence>
<dbReference type="SMART" id="SM00345">
    <property type="entry name" value="HTH_GNTR"/>
    <property type="match status" value="1"/>
</dbReference>
<name>A0AAP5WB80_9LACO</name>
<evidence type="ECO:0000259" key="4">
    <source>
        <dbReference type="PROSITE" id="PS50949"/>
    </source>
</evidence>
<evidence type="ECO:0000313" key="7">
    <source>
        <dbReference type="Proteomes" id="UP000077280"/>
    </source>
</evidence>
<dbReference type="RefSeq" id="WP_068804745.1">
    <property type="nucleotide sequence ID" value="NZ_CP158977.1"/>
</dbReference>
<evidence type="ECO:0000313" key="8">
    <source>
        <dbReference type="Proteomes" id="UP001275867"/>
    </source>
</evidence>
<proteinExistence type="predicted"/>
<keyword evidence="7" id="KW-1185">Reference proteome</keyword>
<dbReference type="PANTHER" id="PTHR44846">
    <property type="entry name" value="MANNOSYL-D-GLYCERATE TRANSPORT/METABOLISM SYSTEM REPRESSOR MNGR-RELATED"/>
    <property type="match status" value="1"/>
</dbReference>
<dbReference type="GO" id="GO:0003677">
    <property type="term" value="F:DNA binding"/>
    <property type="evidence" value="ECO:0007669"/>
    <property type="project" value="UniProtKB-KW"/>
</dbReference>
<dbReference type="SUPFAM" id="SSF46785">
    <property type="entry name" value="Winged helix' DNA-binding domain"/>
    <property type="match status" value="1"/>
</dbReference>
<dbReference type="PANTHER" id="PTHR44846:SF17">
    <property type="entry name" value="GNTR-FAMILY TRANSCRIPTIONAL REGULATOR"/>
    <property type="match status" value="1"/>
</dbReference>
<evidence type="ECO:0000313" key="5">
    <source>
        <dbReference type="EMBL" id="MDV7693938.1"/>
    </source>
</evidence>
<dbReference type="EMBL" id="LXND01000002">
    <property type="protein sequence ID" value="OAD64971.1"/>
    <property type="molecule type" value="Genomic_DNA"/>
</dbReference>
<dbReference type="GO" id="GO:0003700">
    <property type="term" value="F:DNA-binding transcription factor activity"/>
    <property type="evidence" value="ECO:0007669"/>
    <property type="project" value="InterPro"/>
</dbReference>
<organism evidence="5 8">
    <name type="scientific">Pediococcus parvulus</name>
    <dbReference type="NCBI Taxonomy" id="54062"/>
    <lineage>
        <taxon>Bacteria</taxon>
        <taxon>Bacillati</taxon>
        <taxon>Bacillota</taxon>
        <taxon>Bacilli</taxon>
        <taxon>Lactobacillales</taxon>
        <taxon>Lactobacillaceae</taxon>
        <taxon>Pediococcus</taxon>
    </lineage>
</organism>
<protein>
    <submittedName>
        <fullName evidence="5">GntR family transcriptional regulator</fullName>
    </submittedName>
</protein>
<feature type="domain" description="HTH gntR-type" evidence="4">
    <location>
        <begin position="5"/>
        <end position="73"/>
    </location>
</feature>
<dbReference type="EMBL" id="WERX01000008">
    <property type="protein sequence ID" value="MDV7693938.1"/>
    <property type="molecule type" value="Genomic_DNA"/>
</dbReference>
<accession>A0AAP5WB80</accession>